<sequence>MMSNKLKLNYAAIAFAVIFASCQSNSKTETTESDTTTSYKRGTYGYDLDFLKKNDSVFVLKSADGAAQVIVSAKYQGKVFTSTAEGLEGRSFGWINYKTFKADTDSHMNAYGGENRLWLGPEGGKFSLFFKPGAKMAFPDWHTPKAFDTESWKIISADDKKVAMSKDMDLQNYAGTQLKIKVDRDITLLDNAGIESALGIKLTPETKAVGFQADNTLTNAGNMEWTQTTGAPCMWNLDMFTPSPKVVIIIPYNNAKTEKVATTDYFGQIPADRIVYKNNVLYFKADGKMRGKLGITPKRAMPVIGSYDATNNVLTIAKFDVDNKGLYLNQEWRTDREPLSGDAVNAYNDGPLADGSQMGPFYEIESVSPAAFLKPGAKLQHQHKVFHFTGDKAALNTIAQKVLGVSLADAESVFK</sequence>
<dbReference type="EMBL" id="BAABCV010000001">
    <property type="protein sequence ID" value="GAA4084018.1"/>
    <property type="molecule type" value="Genomic_DNA"/>
</dbReference>
<evidence type="ECO:0000256" key="1">
    <source>
        <dbReference type="SAM" id="SignalP"/>
    </source>
</evidence>
<feature type="signal peptide" evidence="1">
    <location>
        <begin position="1"/>
        <end position="26"/>
    </location>
</feature>
<reference evidence="3" key="1">
    <citation type="journal article" date="2019" name="Int. J. Syst. Evol. Microbiol.">
        <title>The Global Catalogue of Microorganisms (GCM) 10K type strain sequencing project: providing services to taxonomists for standard genome sequencing and annotation.</title>
        <authorList>
            <consortium name="The Broad Institute Genomics Platform"/>
            <consortium name="The Broad Institute Genome Sequencing Center for Infectious Disease"/>
            <person name="Wu L."/>
            <person name="Ma J."/>
        </authorList>
    </citation>
    <scope>NUCLEOTIDE SEQUENCE [LARGE SCALE GENOMIC DNA]</scope>
    <source>
        <strain evidence="3">JCM 17085</strain>
    </source>
</reference>
<evidence type="ECO:0008006" key="4">
    <source>
        <dbReference type="Google" id="ProtNLM"/>
    </source>
</evidence>
<keyword evidence="1" id="KW-0732">Signal</keyword>
<dbReference type="InterPro" id="IPR046713">
    <property type="entry name" value="DUF6786"/>
</dbReference>
<comment type="caution">
    <text evidence="2">The sequence shown here is derived from an EMBL/GenBank/DDBJ whole genome shotgun (WGS) entry which is preliminary data.</text>
</comment>
<gene>
    <name evidence="2" type="ORF">GCM10022392_00900</name>
</gene>
<evidence type="ECO:0000313" key="3">
    <source>
        <dbReference type="Proteomes" id="UP001500841"/>
    </source>
</evidence>
<protein>
    <recommendedName>
        <fullName evidence="4">Methane monooxygenase PmoA-like</fullName>
    </recommendedName>
</protein>
<organism evidence="2 3">
    <name type="scientific">Mucilaginibacter panaciglaebae</name>
    <dbReference type="NCBI Taxonomy" id="502331"/>
    <lineage>
        <taxon>Bacteria</taxon>
        <taxon>Pseudomonadati</taxon>
        <taxon>Bacteroidota</taxon>
        <taxon>Sphingobacteriia</taxon>
        <taxon>Sphingobacteriales</taxon>
        <taxon>Sphingobacteriaceae</taxon>
        <taxon>Mucilaginibacter</taxon>
    </lineage>
</organism>
<accession>A0ABP7W973</accession>
<dbReference type="RefSeq" id="WP_345100226.1">
    <property type="nucleotide sequence ID" value="NZ_BAABCV010000001.1"/>
</dbReference>
<dbReference type="Pfam" id="PF20583">
    <property type="entry name" value="DUF6786"/>
    <property type="match status" value="1"/>
</dbReference>
<keyword evidence="3" id="KW-1185">Reference proteome</keyword>
<feature type="chain" id="PRO_5046028887" description="Methane monooxygenase PmoA-like" evidence="1">
    <location>
        <begin position="27"/>
        <end position="415"/>
    </location>
</feature>
<dbReference type="Proteomes" id="UP001500841">
    <property type="component" value="Unassembled WGS sequence"/>
</dbReference>
<evidence type="ECO:0000313" key="2">
    <source>
        <dbReference type="EMBL" id="GAA4084018.1"/>
    </source>
</evidence>
<name>A0ABP7W973_9SPHI</name>
<proteinExistence type="predicted"/>
<dbReference type="PROSITE" id="PS51257">
    <property type="entry name" value="PROKAR_LIPOPROTEIN"/>
    <property type="match status" value="1"/>
</dbReference>